<dbReference type="HOGENOM" id="CLU_2179477_0_0_3"/>
<keyword evidence="1" id="KW-0732">Signal</keyword>
<feature type="signal peptide" evidence="1">
    <location>
        <begin position="1"/>
        <end position="26"/>
    </location>
</feature>
<organism evidence="2">
    <name type="scientific">Cyanothece sp. (strain PCC 7425 / ATCC 29141)</name>
    <dbReference type="NCBI Taxonomy" id="395961"/>
    <lineage>
        <taxon>Bacteria</taxon>
        <taxon>Bacillati</taxon>
        <taxon>Cyanobacteriota</taxon>
        <taxon>Cyanophyceae</taxon>
        <taxon>Gomontiellales</taxon>
        <taxon>Cyanothecaceae</taxon>
        <taxon>Cyanothece</taxon>
    </lineage>
</organism>
<dbReference type="AlphaFoldDB" id="B8HLR1"/>
<sequence>MKSFLTIALFLGSLAVPLLHPTAVLAQDNSCEALSQSSAAKNPNNKSTYDAASKTLNIQVDNKMATAFWEQAKPQIELEADKILKDCPTVNVVNFNFGPGYTVTRQRTN</sequence>
<accession>B8HLR1</accession>
<evidence type="ECO:0000256" key="1">
    <source>
        <dbReference type="SAM" id="SignalP"/>
    </source>
</evidence>
<gene>
    <name evidence="2" type="ordered locus">Cyan7425_1167</name>
</gene>
<reference evidence="2" key="1">
    <citation type="submission" date="2009-01" db="EMBL/GenBank/DDBJ databases">
        <title>Complete sequence of chromosome Cyanothece sp. PCC 7425.</title>
        <authorList>
            <consortium name="US DOE Joint Genome Institute"/>
            <person name="Lucas S."/>
            <person name="Copeland A."/>
            <person name="Lapidus A."/>
            <person name="Glavina del Rio T."/>
            <person name="Dalin E."/>
            <person name="Tice H."/>
            <person name="Bruce D."/>
            <person name="Goodwin L."/>
            <person name="Pitluck S."/>
            <person name="Sims D."/>
            <person name="Meineke L."/>
            <person name="Brettin T."/>
            <person name="Detter J.C."/>
            <person name="Han C."/>
            <person name="Larimer F."/>
            <person name="Land M."/>
            <person name="Hauser L."/>
            <person name="Kyrpides N."/>
            <person name="Ovchinnikova G."/>
            <person name="Liberton M."/>
            <person name="Stoeckel J."/>
            <person name="Banerjee A."/>
            <person name="Singh A."/>
            <person name="Page L."/>
            <person name="Sato H."/>
            <person name="Zhao L."/>
            <person name="Sherman L."/>
            <person name="Pakrasi H."/>
            <person name="Richardson P."/>
        </authorList>
    </citation>
    <scope>NUCLEOTIDE SEQUENCE</scope>
    <source>
        <strain evidence="2">PCC 7425</strain>
    </source>
</reference>
<dbReference type="KEGG" id="cyn:Cyan7425_1167"/>
<proteinExistence type="predicted"/>
<evidence type="ECO:0000313" key="2">
    <source>
        <dbReference type="EMBL" id="ACL43549.1"/>
    </source>
</evidence>
<protein>
    <submittedName>
        <fullName evidence="2">Uncharacterized protein</fullName>
    </submittedName>
</protein>
<feature type="chain" id="PRO_5002873549" evidence="1">
    <location>
        <begin position="27"/>
        <end position="109"/>
    </location>
</feature>
<name>B8HLR1_CYAP4</name>
<dbReference type="EMBL" id="CP001344">
    <property type="protein sequence ID" value="ACL43549.1"/>
    <property type="molecule type" value="Genomic_DNA"/>
</dbReference>